<dbReference type="InterPro" id="IPR009014">
    <property type="entry name" value="Transketo_C/PFOR_II"/>
</dbReference>
<dbReference type="InterPro" id="IPR033248">
    <property type="entry name" value="Transketolase_C"/>
</dbReference>
<comment type="caution">
    <text evidence="5">The sequence shown here is derived from an EMBL/GenBank/DDBJ whole genome shotgun (WGS) entry which is preliminary data.</text>
</comment>
<dbReference type="InterPro" id="IPR005475">
    <property type="entry name" value="Transketolase-like_Pyr-bd"/>
</dbReference>
<protein>
    <submittedName>
        <fullName evidence="5">Transketolase, central region</fullName>
    </submittedName>
</protein>
<dbReference type="Pfam" id="PF02780">
    <property type="entry name" value="Transketolase_C"/>
    <property type="match status" value="1"/>
</dbReference>
<reference evidence="5 6" key="1">
    <citation type="journal article" date="2015" name="Nature">
        <title>rRNA introns, odd ribosomes, and small enigmatic genomes across a large radiation of phyla.</title>
        <authorList>
            <person name="Brown C.T."/>
            <person name="Hug L.A."/>
            <person name="Thomas B.C."/>
            <person name="Sharon I."/>
            <person name="Castelle C.J."/>
            <person name="Singh A."/>
            <person name="Wilkins M.J."/>
            <person name="Williams K.H."/>
            <person name="Banfield J.F."/>
        </authorList>
    </citation>
    <scope>NUCLEOTIDE SEQUENCE [LARGE SCALE GENOMIC DNA]</scope>
</reference>
<feature type="domain" description="Transketolase-like pyrimidine-binding" evidence="4">
    <location>
        <begin position="8"/>
        <end position="173"/>
    </location>
</feature>
<gene>
    <name evidence="5" type="ORF">UU50_C0018G0011</name>
</gene>
<name>A0A0G0VFI6_9BACT</name>
<evidence type="ECO:0000256" key="1">
    <source>
        <dbReference type="ARBA" id="ARBA00001964"/>
    </source>
</evidence>
<dbReference type="PATRIC" id="fig|1618983.3.peg.740"/>
<sequence>MKNTLKHQSTRVGYGEGLVELGKHNKNVYVLSADLTESTHSQEFKDLFPDQFVQIGVSEQSLAGIGAGMALTGKTVFLSSYAAFSPGRNWEQIRTTVCLQKTNVKVIGSHAGVSVGPDGATHQMTEDIALMRVLPNMIVLVPCDAIEARKATIMIGKKKGPAYIRLDRNSAPIFTTESTPFEIGKAQVLRKGKDVAIIGCGPILYECLLAAEELSKLGIEARIINNASVKPIDEATIIKAARECGAIVTAEDAQIAGGMGSAVCELLGEACPVPIERIGLQDTFGQSGTADELLEHYKLTAPWIVKAVQKVIKKK</sequence>
<comment type="similarity">
    <text evidence="2">Belongs to the transketolase family.</text>
</comment>
<evidence type="ECO:0000259" key="4">
    <source>
        <dbReference type="SMART" id="SM00861"/>
    </source>
</evidence>
<dbReference type="InterPro" id="IPR029061">
    <property type="entry name" value="THDP-binding"/>
</dbReference>
<evidence type="ECO:0000313" key="6">
    <source>
        <dbReference type="Proteomes" id="UP000033930"/>
    </source>
</evidence>
<dbReference type="Gene3D" id="3.40.50.920">
    <property type="match status" value="1"/>
</dbReference>
<dbReference type="FunFam" id="3.40.50.970:FF:000129">
    <property type="entry name" value="Transketolase"/>
    <property type="match status" value="1"/>
</dbReference>
<evidence type="ECO:0000313" key="5">
    <source>
        <dbReference type="EMBL" id="KKR98406.1"/>
    </source>
</evidence>
<dbReference type="Proteomes" id="UP000033930">
    <property type="component" value="Unassembled WGS sequence"/>
</dbReference>
<organism evidence="5 6">
    <name type="scientific">Candidatus Uhrbacteria bacterium GW2011_GWC1_41_20</name>
    <dbReference type="NCBI Taxonomy" id="1618983"/>
    <lineage>
        <taxon>Bacteria</taxon>
        <taxon>Candidatus Uhriibacteriota</taxon>
    </lineage>
</organism>
<keyword evidence="3" id="KW-0786">Thiamine pyrophosphate</keyword>
<dbReference type="SUPFAM" id="SSF52922">
    <property type="entry name" value="TK C-terminal domain-like"/>
    <property type="match status" value="1"/>
</dbReference>
<dbReference type="SUPFAM" id="SSF52518">
    <property type="entry name" value="Thiamin diphosphate-binding fold (THDP-binding)"/>
    <property type="match status" value="1"/>
</dbReference>
<dbReference type="InterPro" id="IPR051157">
    <property type="entry name" value="PDH/Transketolase"/>
</dbReference>
<dbReference type="PANTHER" id="PTHR43825">
    <property type="entry name" value="PYRUVATE DEHYDROGENASE E1 COMPONENT"/>
    <property type="match status" value="1"/>
</dbReference>
<dbReference type="SMART" id="SM00861">
    <property type="entry name" value="Transket_pyr"/>
    <property type="match status" value="1"/>
</dbReference>
<evidence type="ECO:0000256" key="3">
    <source>
        <dbReference type="ARBA" id="ARBA00023052"/>
    </source>
</evidence>
<comment type="cofactor">
    <cofactor evidence="1">
        <name>thiamine diphosphate</name>
        <dbReference type="ChEBI" id="CHEBI:58937"/>
    </cofactor>
</comment>
<dbReference type="CDD" id="cd07033">
    <property type="entry name" value="TPP_PYR_DXS_TK_like"/>
    <property type="match status" value="1"/>
</dbReference>
<dbReference type="PANTHER" id="PTHR43825:SF1">
    <property type="entry name" value="TRANSKETOLASE-LIKE PYRIMIDINE-BINDING DOMAIN-CONTAINING PROTEIN"/>
    <property type="match status" value="1"/>
</dbReference>
<dbReference type="Pfam" id="PF02779">
    <property type="entry name" value="Transket_pyr"/>
    <property type="match status" value="1"/>
</dbReference>
<dbReference type="Gene3D" id="3.40.50.970">
    <property type="match status" value="1"/>
</dbReference>
<dbReference type="AlphaFoldDB" id="A0A0G0VFI6"/>
<evidence type="ECO:0000256" key="2">
    <source>
        <dbReference type="ARBA" id="ARBA00007131"/>
    </source>
</evidence>
<accession>A0A0G0VFI6</accession>
<dbReference type="EMBL" id="LCAW01000018">
    <property type="protein sequence ID" value="KKR98406.1"/>
    <property type="molecule type" value="Genomic_DNA"/>
</dbReference>
<proteinExistence type="inferred from homology"/>